<dbReference type="InterPro" id="IPR011639">
    <property type="entry name" value="MethylTrfase_TaqI-like_dom"/>
</dbReference>
<proteinExistence type="predicted"/>
<dbReference type="GO" id="GO:0006304">
    <property type="term" value="P:DNA modification"/>
    <property type="evidence" value="ECO:0007669"/>
    <property type="project" value="InterPro"/>
</dbReference>
<dbReference type="InterPro" id="IPR002052">
    <property type="entry name" value="DNA_methylase_N6_adenine_CS"/>
</dbReference>
<dbReference type="GO" id="GO:0003676">
    <property type="term" value="F:nucleic acid binding"/>
    <property type="evidence" value="ECO:0007669"/>
    <property type="project" value="InterPro"/>
</dbReference>
<dbReference type="PROSITE" id="PS00092">
    <property type="entry name" value="N6_MTASE"/>
    <property type="match status" value="1"/>
</dbReference>
<gene>
    <name evidence="3" type="ORF">SAMN05660462_00066</name>
</gene>
<evidence type="ECO:0000313" key="3">
    <source>
        <dbReference type="EMBL" id="SDY44993.1"/>
    </source>
</evidence>
<keyword evidence="3" id="KW-0489">Methyltransferase</keyword>
<dbReference type="InterPro" id="IPR027417">
    <property type="entry name" value="P-loop_NTPase"/>
</dbReference>
<evidence type="ECO:0000256" key="1">
    <source>
        <dbReference type="SAM" id="MobiDB-lite"/>
    </source>
</evidence>
<dbReference type="AlphaFoldDB" id="A0A1H3JYG2"/>
<dbReference type="RefSeq" id="WP_091725642.1">
    <property type="nucleotide sequence ID" value="NZ_FNQE01000001.1"/>
</dbReference>
<dbReference type="GO" id="GO:0032259">
    <property type="term" value="P:methylation"/>
    <property type="evidence" value="ECO:0007669"/>
    <property type="project" value="UniProtKB-KW"/>
</dbReference>
<dbReference type="GO" id="GO:0009007">
    <property type="term" value="F:site-specific DNA-methyltransferase (adenine-specific) activity"/>
    <property type="evidence" value="ECO:0007669"/>
    <property type="project" value="UniProtKB-EC"/>
</dbReference>
<reference evidence="3 4" key="1">
    <citation type="submission" date="2016-10" db="EMBL/GenBank/DDBJ databases">
        <authorList>
            <person name="de Groot N.N."/>
        </authorList>
    </citation>
    <scope>NUCLEOTIDE SEQUENCE [LARGE SCALE GENOMIC DNA]</scope>
    <source>
        <strain evidence="3 4">DSM 21650</strain>
    </source>
</reference>
<feature type="domain" description="Type II methyltransferase M.TaqI-like" evidence="2">
    <location>
        <begin position="532"/>
        <end position="678"/>
    </location>
</feature>
<dbReference type="Gene3D" id="3.40.50.150">
    <property type="entry name" value="Vaccinia Virus protein VP39"/>
    <property type="match status" value="1"/>
</dbReference>
<evidence type="ECO:0000313" key="4">
    <source>
        <dbReference type="Proteomes" id="UP000198625"/>
    </source>
</evidence>
<dbReference type="SUPFAM" id="SSF53335">
    <property type="entry name" value="S-adenosyl-L-methionine-dependent methyltransferases"/>
    <property type="match status" value="1"/>
</dbReference>
<dbReference type="OrthoDB" id="9813673at2"/>
<keyword evidence="3" id="KW-0808">Transferase</keyword>
<organism evidence="3 4">
    <name type="scientific">Proteiniborus ethanoligenes</name>
    <dbReference type="NCBI Taxonomy" id="415015"/>
    <lineage>
        <taxon>Bacteria</taxon>
        <taxon>Bacillati</taxon>
        <taxon>Bacillota</taxon>
        <taxon>Clostridia</taxon>
        <taxon>Eubacteriales</taxon>
        <taxon>Proteiniborus</taxon>
    </lineage>
</organism>
<dbReference type="Proteomes" id="UP000198625">
    <property type="component" value="Unassembled WGS sequence"/>
</dbReference>
<dbReference type="EMBL" id="FNQE01000001">
    <property type="protein sequence ID" value="SDY44993.1"/>
    <property type="molecule type" value="Genomic_DNA"/>
</dbReference>
<protein>
    <submittedName>
        <fullName evidence="3">Eco57I restriction-modification methylase</fullName>
    </submittedName>
</protein>
<keyword evidence="4" id="KW-1185">Reference proteome</keyword>
<sequence>MFTGVKAGEFFHKNDVWSFLNLITKKDEESQYPYSTEEYRSLFRHSLWMVPGVNEAKALSQMMKTHPIFGNGAFNIVNVAGDGDEEEKSEDALEKVKNAIKSAGNEGYTITLSCGKLTTGVTVPEWTAVFYLAGSFSTSAANYLQTIFRVQSPCNKDGKIKTTAYVFDFAPDRTLKMVAESVAISTKAGKTDSSDRLILGEFLNYCPVIAVEGTRMKEYDTNRLLQQLKRAYAERAVKNGFDDNNLYNDELLKLDNIDLENFKKLKGIIGSSKSSHKSNEIDINRQGFTYEEYEEIERLKKKSKKERTPEEEAKLKEANEKRKQARDARSILRGISIRMPLLIYGADIDINEDITMEKLVEIVDDSSWEEFMPAGVTKEIFKQFIKYYDPEIFVVAGRKIRDIAKGADELPPTERVKQIAELFLNFKNPDKETVLTPWRVVNMHLGDCLGGYNFYDENYNEILEEPRYIGQGQVTEDTLSNKNSKILEINSKTGLYPLYVTYSIFRKRCEKYSESDLTKELEDKLWEETIKENIFIICKTPMAKSITKRTLVGLKDISPNATYFDDLNNMMKNKSKQFINRITRPNYWKKKGSGKMKFDAVVGNPPYQEMDGGAQASASPLYHHFVMTAKSLNPKFFSFIMPTRWYVGGKGLDSFRDEMLNDVHLKELYDCLTPEDIFPNTNIRGGVCYFLWDKNYDNSKDFTRVVTYENKKIIADVIRPMKIDGTDIFIRDGKAVNILRKVFFNSEMPVMSDHISVRKPFGLEGNFINSTDFHETIDGLKDPIKCYGRAKTIGYVERDIIKTRSEWINLWKVYLPYANNIGTELNDDNQNTFVGEPYSICTETFLVAGSDLKLNKVSSEYLSNYLRTKFARYLLSLAKSSQHATAKTYCFVPLQNFTTSSDVDWSKSIAEIDQQLYAKYGLNQEEIEYIEGKIKAMD</sequence>
<dbReference type="Gene3D" id="3.40.50.300">
    <property type="entry name" value="P-loop containing nucleotide triphosphate hydrolases"/>
    <property type="match status" value="1"/>
</dbReference>
<dbReference type="Pfam" id="PF07669">
    <property type="entry name" value="Eco57I"/>
    <property type="match status" value="1"/>
</dbReference>
<name>A0A1H3JYG2_9FIRM</name>
<evidence type="ECO:0000259" key="2">
    <source>
        <dbReference type="Pfam" id="PF07669"/>
    </source>
</evidence>
<dbReference type="InterPro" id="IPR029063">
    <property type="entry name" value="SAM-dependent_MTases_sf"/>
</dbReference>
<dbReference type="STRING" id="415015.SAMN05660462_00066"/>
<accession>A0A1H3JYG2</accession>
<feature type="compositionally biased region" description="Basic and acidic residues" evidence="1">
    <location>
        <begin position="306"/>
        <end position="321"/>
    </location>
</feature>
<feature type="region of interest" description="Disordered" evidence="1">
    <location>
        <begin position="299"/>
        <end position="321"/>
    </location>
</feature>